<reference evidence="2" key="1">
    <citation type="submission" date="2023-08" db="EMBL/GenBank/DDBJ databases">
        <title>Chromosome-level Genome Assembly of mud carp (Cirrhinus molitorella).</title>
        <authorList>
            <person name="Liu H."/>
        </authorList>
    </citation>
    <scope>NUCLEOTIDE SEQUENCE</scope>
    <source>
        <strain evidence="2">Prfri</strain>
        <tissue evidence="2">Muscle</tissue>
    </source>
</reference>
<accession>A0AA88TA56</accession>
<feature type="region of interest" description="Disordered" evidence="1">
    <location>
        <begin position="1"/>
        <end position="37"/>
    </location>
</feature>
<evidence type="ECO:0000313" key="3">
    <source>
        <dbReference type="Proteomes" id="UP001187343"/>
    </source>
</evidence>
<comment type="caution">
    <text evidence="2">The sequence shown here is derived from an EMBL/GenBank/DDBJ whole genome shotgun (WGS) entry which is preliminary data.</text>
</comment>
<name>A0AA88TA56_9TELE</name>
<dbReference type="AlphaFoldDB" id="A0AA88TA56"/>
<proteinExistence type="predicted"/>
<keyword evidence="3" id="KW-1185">Reference proteome</keyword>
<organism evidence="2 3">
    <name type="scientific">Cirrhinus molitorella</name>
    <name type="common">mud carp</name>
    <dbReference type="NCBI Taxonomy" id="172907"/>
    <lineage>
        <taxon>Eukaryota</taxon>
        <taxon>Metazoa</taxon>
        <taxon>Chordata</taxon>
        <taxon>Craniata</taxon>
        <taxon>Vertebrata</taxon>
        <taxon>Euteleostomi</taxon>
        <taxon>Actinopterygii</taxon>
        <taxon>Neopterygii</taxon>
        <taxon>Teleostei</taxon>
        <taxon>Ostariophysi</taxon>
        <taxon>Cypriniformes</taxon>
        <taxon>Cyprinidae</taxon>
        <taxon>Labeoninae</taxon>
        <taxon>Labeonini</taxon>
        <taxon>Cirrhinus</taxon>
    </lineage>
</organism>
<evidence type="ECO:0000313" key="2">
    <source>
        <dbReference type="EMBL" id="KAK2869717.1"/>
    </source>
</evidence>
<sequence length="88" mass="9665">MLKASGIWLSAASDSSCPTTLPPLDRRSHQKLPKTPQHTQLNIRASVIFVQKTRCFSGPHSATTSQHPHLLITVSINLEMSVCVSYIP</sequence>
<dbReference type="EMBL" id="JAUYZG010000024">
    <property type="protein sequence ID" value="KAK2869717.1"/>
    <property type="molecule type" value="Genomic_DNA"/>
</dbReference>
<dbReference type="Proteomes" id="UP001187343">
    <property type="component" value="Unassembled WGS sequence"/>
</dbReference>
<evidence type="ECO:0000256" key="1">
    <source>
        <dbReference type="SAM" id="MobiDB-lite"/>
    </source>
</evidence>
<protein>
    <submittedName>
        <fullName evidence="2">Uncharacterized protein</fullName>
    </submittedName>
</protein>
<gene>
    <name evidence="2" type="ORF">Q8A67_024109</name>
</gene>